<protein>
    <submittedName>
        <fullName evidence="1">Uncharacterized protein</fullName>
    </submittedName>
</protein>
<reference evidence="1" key="1">
    <citation type="submission" date="2023-04" db="EMBL/GenBank/DDBJ databases">
        <title>A chromosome-level genome assembly of the parasitoid wasp Eretmocerus hayati.</title>
        <authorList>
            <person name="Zhong Y."/>
            <person name="Liu S."/>
            <person name="Liu Y."/>
        </authorList>
    </citation>
    <scope>NUCLEOTIDE SEQUENCE</scope>
    <source>
        <strain evidence="1">ZJU_SS_LIU_2023</strain>
    </source>
</reference>
<dbReference type="EMBL" id="CM056743">
    <property type="protein sequence ID" value="KAJ8674441.1"/>
    <property type="molecule type" value="Genomic_DNA"/>
</dbReference>
<keyword evidence="2" id="KW-1185">Reference proteome</keyword>
<name>A0ACC2NV02_9HYME</name>
<dbReference type="Proteomes" id="UP001239111">
    <property type="component" value="Chromosome 3"/>
</dbReference>
<evidence type="ECO:0000313" key="2">
    <source>
        <dbReference type="Proteomes" id="UP001239111"/>
    </source>
</evidence>
<sequence>MALDFLIPVQLLLMISEWCEMLISIAALDSFPPVMLTEIVALTFGFHAKSNSSIQVLFYVILKAYFLDSGRESTVTFTPSFVQYGRSSSCKVLHMLVLGIFPLCSRVRYLLEMFSTKGIIAGPNLLTHTRDEDRGDSE</sequence>
<gene>
    <name evidence="1" type="ORF">QAD02_005703</name>
</gene>
<evidence type="ECO:0000313" key="1">
    <source>
        <dbReference type="EMBL" id="KAJ8674441.1"/>
    </source>
</evidence>
<organism evidence="1 2">
    <name type="scientific">Eretmocerus hayati</name>
    <dbReference type="NCBI Taxonomy" id="131215"/>
    <lineage>
        <taxon>Eukaryota</taxon>
        <taxon>Metazoa</taxon>
        <taxon>Ecdysozoa</taxon>
        <taxon>Arthropoda</taxon>
        <taxon>Hexapoda</taxon>
        <taxon>Insecta</taxon>
        <taxon>Pterygota</taxon>
        <taxon>Neoptera</taxon>
        <taxon>Endopterygota</taxon>
        <taxon>Hymenoptera</taxon>
        <taxon>Apocrita</taxon>
        <taxon>Proctotrupomorpha</taxon>
        <taxon>Chalcidoidea</taxon>
        <taxon>Aphelinidae</taxon>
        <taxon>Aphelininae</taxon>
        <taxon>Eretmocerus</taxon>
    </lineage>
</organism>
<comment type="caution">
    <text evidence="1">The sequence shown here is derived from an EMBL/GenBank/DDBJ whole genome shotgun (WGS) entry which is preliminary data.</text>
</comment>
<accession>A0ACC2NV02</accession>
<proteinExistence type="predicted"/>